<dbReference type="EMBL" id="BAABLF010000024">
    <property type="protein sequence ID" value="GAA5193419.1"/>
    <property type="molecule type" value="Genomic_DNA"/>
</dbReference>
<keyword evidence="2" id="KW-1185">Reference proteome</keyword>
<protein>
    <submittedName>
        <fullName evidence="1">Uncharacterized protein</fullName>
    </submittedName>
</protein>
<dbReference type="Proteomes" id="UP001501600">
    <property type="component" value="Unassembled WGS sequence"/>
</dbReference>
<evidence type="ECO:0000313" key="1">
    <source>
        <dbReference type="EMBL" id="GAA5193419.1"/>
    </source>
</evidence>
<evidence type="ECO:0000313" key="2">
    <source>
        <dbReference type="Proteomes" id="UP001501600"/>
    </source>
</evidence>
<organism evidence="1 2">
    <name type="scientific">Ferrimonas gelatinilytica</name>
    <dbReference type="NCBI Taxonomy" id="1255257"/>
    <lineage>
        <taxon>Bacteria</taxon>
        <taxon>Pseudomonadati</taxon>
        <taxon>Pseudomonadota</taxon>
        <taxon>Gammaproteobacteria</taxon>
        <taxon>Alteromonadales</taxon>
        <taxon>Ferrimonadaceae</taxon>
        <taxon>Ferrimonas</taxon>
    </lineage>
</organism>
<proteinExistence type="predicted"/>
<sequence>MVRLLRILETKKRARGHLKVPVGQTALTGGGYRRRNWKTVVFMMGGSKRPCSIEIKSNEIEILFNPYE</sequence>
<gene>
    <name evidence="1" type="ORF">GCM10025772_24290</name>
</gene>
<reference evidence="2" key="1">
    <citation type="journal article" date="2019" name="Int. J. Syst. Evol. Microbiol.">
        <title>The Global Catalogue of Microorganisms (GCM) 10K type strain sequencing project: providing services to taxonomists for standard genome sequencing and annotation.</title>
        <authorList>
            <consortium name="The Broad Institute Genomics Platform"/>
            <consortium name="The Broad Institute Genome Sequencing Center for Infectious Disease"/>
            <person name="Wu L."/>
            <person name="Ma J."/>
        </authorList>
    </citation>
    <scope>NUCLEOTIDE SEQUENCE [LARGE SCALE GENOMIC DNA]</scope>
    <source>
        <strain evidence="2">JCM 18720</strain>
    </source>
</reference>
<comment type="caution">
    <text evidence="1">The sequence shown here is derived from an EMBL/GenBank/DDBJ whole genome shotgun (WGS) entry which is preliminary data.</text>
</comment>
<accession>A0ABP9SAD9</accession>
<name>A0ABP9SAD9_9GAMM</name>